<gene>
    <name evidence="1" type="ORF">CLV84_2849</name>
</gene>
<comment type="caution">
    <text evidence="1">The sequence shown here is derived from an EMBL/GenBank/DDBJ whole genome shotgun (WGS) entry which is preliminary data.</text>
</comment>
<proteinExistence type="predicted"/>
<dbReference type="RefSeq" id="WP_104420412.1">
    <property type="nucleotide sequence ID" value="NZ_PTJC01000006.1"/>
</dbReference>
<sequence>MMVTVYLGLSFNGPLLPLPAAASTDEHFLDYPGLLQYLEKYYALSRSPANRDALRSEQYRQVLQQRLEDADRPLPFYAAAFQADSIATAEELLSRRDELLEHGYDLRRPPEPDTPERIAVLHELEVLVLDPDRELPLLPGLADRLNRLLTALRSRNHPPLRVIVHEPRQLLPGGVSRLLSALEAAGDPIEYGPEAPQTAESTDLQRWQRRLVRSQTGEADAEPMELRGDGSLILLRAERETHLAAYLARTVRDNPEWRPGVLMTVRNQTLDNAMIMEGLPSMGVPSTSLARPSLQVLKLVTAFLWEPVEVERIMEFVSLVNKPLERRLGQRIAVYLADTPGLFGNRWNFTVEEAFRDMEARRFPAARLRRAREQYEFWFRRRRYPRDGRVPKSDVRSLFVFLRNWALEAFDEDKEQTGLLVLSAQAERATELLDAQPESELTYLEVERLVRTIYQPAPTQFQPPEQGALAVTFAPAAVSRIAPNSQDVLRRLVWWDFVETDPTYFFSRYYPPELDYLNGKSCSLFSPEQRNRLRHWENLRPVMHTTEQLILCIPQRVDGTGTESHPLMGDLEAAVTAESLQHITVSIDEGGRREDLFSQLQLPRFAPVAIRELARPVPLLHLSRPRALQAREAETPSSMDDLLYYPHKWIFKHQLKLKSTPILSIANENRLRGNLSHLFIDELLQEISGDQRSWDREDVERWIDENATRLLRQQGAVLLEYGQEPERVQFLITMKKSAWTLVNYIQRNGWHIRGSEEKIGGELTPMGGQTVQGRADLVLERTRNGQTEAVVVDLKWRGKTVFRNLLRNGGDIQLALYAEFLRQTGSERVHTAYYILRDARMLCRNELAFEGADTVPTEDDFTVIQESTLAKIRRTYDWRWEQFAGGQLEIRCTETVPFLEDHYVDLPHDSLLVMKDDTSPFDDYKSLIGLIR</sequence>
<keyword evidence="2" id="KW-1185">Reference proteome</keyword>
<evidence type="ECO:0000313" key="1">
    <source>
        <dbReference type="EMBL" id="PPK85936.1"/>
    </source>
</evidence>
<organism evidence="1 2">
    <name type="scientific">Neolewinella xylanilytica</name>
    <dbReference type="NCBI Taxonomy" id="1514080"/>
    <lineage>
        <taxon>Bacteria</taxon>
        <taxon>Pseudomonadati</taxon>
        <taxon>Bacteroidota</taxon>
        <taxon>Saprospiria</taxon>
        <taxon>Saprospirales</taxon>
        <taxon>Lewinellaceae</taxon>
        <taxon>Neolewinella</taxon>
    </lineage>
</organism>
<evidence type="ECO:0000313" key="2">
    <source>
        <dbReference type="Proteomes" id="UP000237662"/>
    </source>
</evidence>
<protein>
    <recommendedName>
        <fullName evidence="3">PD-(D/E)XK nuclease superfamily protein</fullName>
    </recommendedName>
</protein>
<name>A0A2S6I431_9BACT</name>
<dbReference type="AlphaFoldDB" id="A0A2S6I431"/>
<dbReference type="Proteomes" id="UP000237662">
    <property type="component" value="Unassembled WGS sequence"/>
</dbReference>
<evidence type="ECO:0008006" key="3">
    <source>
        <dbReference type="Google" id="ProtNLM"/>
    </source>
</evidence>
<reference evidence="1 2" key="1">
    <citation type="submission" date="2018-02" db="EMBL/GenBank/DDBJ databases">
        <title>Genomic Encyclopedia of Archaeal and Bacterial Type Strains, Phase II (KMG-II): from individual species to whole genera.</title>
        <authorList>
            <person name="Goeker M."/>
        </authorList>
    </citation>
    <scope>NUCLEOTIDE SEQUENCE [LARGE SCALE GENOMIC DNA]</scope>
    <source>
        <strain evidence="1 2">DSM 29526</strain>
    </source>
</reference>
<accession>A0A2S6I431</accession>
<dbReference type="OrthoDB" id="1488830at2"/>
<dbReference type="EMBL" id="PTJC01000006">
    <property type="protein sequence ID" value="PPK85936.1"/>
    <property type="molecule type" value="Genomic_DNA"/>
</dbReference>